<dbReference type="InterPro" id="IPR036291">
    <property type="entry name" value="NAD(P)-bd_dom_sf"/>
</dbReference>
<dbReference type="PRINTS" id="PR01713">
    <property type="entry name" value="NUCEPIMERASE"/>
</dbReference>
<comment type="caution">
    <text evidence="3">The sequence shown here is derived from an EMBL/GenBank/DDBJ whole genome shotgun (WGS) entry which is preliminary data.</text>
</comment>
<evidence type="ECO:0000313" key="4">
    <source>
        <dbReference type="Proteomes" id="UP000266177"/>
    </source>
</evidence>
<organism evidence="3 4">
    <name type="scientific">Paenibacillus thiaminolyticus</name>
    <name type="common">Bacillus thiaminolyticus</name>
    <dbReference type="NCBI Taxonomy" id="49283"/>
    <lineage>
        <taxon>Bacteria</taxon>
        <taxon>Bacillati</taxon>
        <taxon>Bacillota</taxon>
        <taxon>Bacilli</taxon>
        <taxon>Bacillales</taxon>
        <taxon>Paenibacillaceae</taxon>
        <taxon>Paenibacillus</taxon>
    </lineage>
</organism>
<protein>
    <submittedName>
        <fullName evidence="3">NAD-dependent epimerase/dehydratase family protein</fullName>
    </submittedName>
</protein>
<dbReference type="EMBL" id="QYZD01000005">
    <property type="protein sequence ID" value="RJG24774.1"/>
    <property type="molecule type" value="Genomic_DNA"/>
</dbReference>
<dbReference type="PANTHER" id="PTHR43000">
    <property type="entry name" value="DTDP-D-GLUCOSE 4,6-DEHYDRATASE-RELATED"/>
    <property type="match status" value="1"/>
</dbReference>
<dbReference type="Gene3D" id="3.40.50.720">
    <property type="entry name" value="NAD(P)-binding Rossmann-like Domain"/>
    <property type="match status" value="1"/>
</dbReference>
<name>A0A3A3GP33_PANTH</name>
<reference evidence="3 4" key="1">
    <citation type="submission" date="2018-09" db="EMBL/GenBank/DDBJ databases">
        <title>Paenibacillus SK2017-BO5.</title>
        <authorList>
            <person name="Piskunova J.V."/>
            <person name="Dubiley S.A."/>
            <person name="Severinov K.V."/>
        </authorList>
    </citation>
    <scope>NUCLEOTIDE SEQUENCE [LARGE SCALE GENOMIC DNA]</scope>
    <source>
        <strain evidence="3 4">BO5</strain>
    </source>
</reference>
<dbReference type="Pfam" id="PF01370">
    <property type="entry name" value="Epimerase"/>
    <property type="match status" value="1"/>
</dbReference>
<feature type="domain" description="NAD-dependent epimerase/dehydratase" evidence="2">
    <location>
        <begin position="3"/>
        <end position="235"/>
    </location>
</feature>
<dbReference type="Proteomes" id="UP000266177">
    <property type="component" value="Unassembled WGS sequence"/>
</dbReference>
<gene>
    <name evidence="3" type="ORF">DQX05_07955</name>
</gene>
<sequence length="314" mass="35534">MNVLVLGGNGFIGSNLCQELLKQNHNVRILDRSIKNNNIHYLSNVDFIEIDYVQTEDFTPYLKGIDLVFHLISTTIPSTSNENKIFDIKTNVCPTIQLLEDIVKTGHIKVVFLSSGGTVYGDTQLEVIPEEHTLNPICSYGIQKLTIEKYLQLYNHEYGLDYCIVRLSNPYGRGQDGRKGQGVIPIFLNKILKEEEIQIWGDGLNTRDYIYIDDVVDALCKLLHYSGQQKVFNLGSGTGHTLLDIIEAISKETTKKAHIKYSDARSIDVKRNVLDITRIERELLWKPKVSLNEGIHKILLSSKFNAQGRIGANE</sequence>
<accession>A0A3A3GP33</accession>
<dbReference type="SUPFAM" id="SSF51735">
    <property type="entry name" value="NAD(P)-binding Rossmann-fold domains"/>
    <property type="match status" value="1"/>
</dbReference>
<evidence type="ECO:0000256" key="1">
    <source>
        <dbReference type="ARBA" id="ARBA00007637"/>
    </source>
</evidence>
<dbReference type="OrthoDB" id="9771073at2"/>
<evidence type="ECO:0000259" key="2">
    <source>
        <dbReference type="Pfam" id="PF01370"/>
    </source>
</evidence>
<comment type="similarity">
    <text evidence="1">Belongs to the NAD(P)-dependent epimerase/dehydratase family.</text>
</comment>
<proteinExistence type="inferred from homology"/>
<dbReference type="AlphaFoldDB" id="A0A3A3GP33"/>
<evidence type="ECO:0000313" key="3">
    <source>
        <dbReference type="EMBL" id="RJG24774.1"/>
    </source>
</evidence>
<dbReference type="InterPro" id="IPR001509">
    <property type="entry name" value="Epimerase_deHydtase"/>
</dbReference>
<dbReference type="RefSeq" id="WP_119792465.1">
    <property type="nucleotide sequence ID" value="NZ_QYZD01000005.1"/>
</dbReference>